<dbReference type="GO" id="GO:0008270">
    <property type="term" value="F:zinc ion binding"/>
    <property type="evidence" value="ECO:0007669"/>
    <property type="project" value="InterPro"/>
</dbReference>
<evidence type="ECO:0000259" key="4">
    <source>
        <dbReference type="PROSITE" id="PS50048"/>
    </source>
</evidence>
<evidence type="ECO:0000256" key="1">
    <source>
        <dbReference type="ARBA" id="ARBA00022723"/>
    </source>
</evidence>
<dbReference type="PROSITE" id="PS00463">
    <property type="entry name" value="ZN2_CY6_FUNGAL_1"/>
    <property type="match status" value="1"/>
</dbReference>
<accession>A0A6A6C1A9</accession>
<dbReference type="Pfam" id="PF00172">
    <property type="entry name" value="Zn_clus"/>
    <property type="match status" value="1"/>
</dbReference>
<evidence type="ECO:0000256" key="3">
    <source>
        <dbReference type="SAM" id="MobiDB-lite"/>
    </source>
</evidence>
<dbReference type="RefSeq" id="XP_033661542.1">
    <property type="nucleotide sequence ID" value="XM_033814266.1"/>
</dbReference>
<keyword evidence="1" id="KW-0479">Metal-binding</keyword>
<dbReference type="GO" id="GO:0006351">
    <property type="term" value="P:DNA-templated transcription"/>
    <property type="evidence" value="ECO:0007669"/>
    <property type="project" value="InterPro"/>
</dbReference>
<keyword evidence="6" id="KW-1185">Reference proteome</keyword>
<proteinExistence type="predicted"/>
<sequence>MAAISGERVDRPIRPSPLACTECRRKHLKCDAVVPVCSRCIARGLHCSYTPSRRGCGGRSRRLQSPRNVTGSLPSTPPFDVVQPGTTHQHHLTTARSTSNLRNVSPNRGWIDSSISGRQHQPQGQAVNTSHDASTPTSSSSRSSLRSEDEHLTNLFYSNFYPGHPFLVPRGRYFDQIYPACLRAVVKFIGSHYAPNISSDCLRESVATTIAEINQSSPEAVQALLLYSISMHARYEPTEAMPAMNKAAEMAIELGMNTANFAIKHGHGDATYEESLRRTWWELYVADGYLAALHRHTSFRSNIVLTTTLLPCEEGDYSDGSIPPNPASLDQFDMRLFSDDELRFSSFCYRIDAVRILSRVIAVSTTNEAHADAIQAIDNAIAGWKFHLPNDKATIVNHAGEVDQMLFQATMFIQCASIFLHFPRSELPITMPPAAEIACAQQHMEQVSPTSTQHAVKAMSASKDLANLATLPMEKNSPFLICGLVFACIVQLSACSAYPRSTTQQNRDRVALLIGVLKSLSRNWAIAQYVSGQLKRAANEIFNPKSEVNTAPSSSSYDSAVDLSSFPNDVSWLDLFYNDGMQGGMMPGGDMTGL</sequence>
<name>A0A6A6C1A9_ZASCE</name>
<keyword evidence="2" id="KW-0539">Nucleus</keyword>
<dbReference type="Pfam" id="PF04082">
    <property type="entry name" value="Fungal_trans"/>
    <property type="match status" value="1"/>
</dbReference>
<dbReference type="GO" id="GO:0003677">
    <property type="term" value="F:DNA binding"/>
    <property type="evidence" value="ECO:0007669"/>
    <property type="project" value="InterPro"/>
</dbReference>
<dbReference type="Proteomes" id="UP000799537">
    <property type="component" value="Unassembled WGS sequence"/>
</dbReference>
<dbReference type="GO" id="GO:0000981">
    <property type="term" value="F:DNA-binding transcription factor activity, RNA polymerase II-specific"/>
    <property type="evidence" value="ECO:0007669"/>
    <property type="project" value="InterPro"/>
</dbReference>
<feature type="compositionally biased region" description="Polar residues" evidence="3">
    <location>
        <begin position="113"/>
        <end position="129"/>
    </location>
</feature>
<feature type="compositionally biased region" description="Polar residues" evidence="3">
    <location>
        <begin position="65"/>
        <end position="74"/>
    </location>
</feature>
<dbReference type="InterPro" id="IPR001138">
    <property type="entry name" value="Zn2Cys6_DnaBD"/>
</dbReference>
<dbReference type="EMBL" id="ML993624">
    <property type="protein sequence ID" value="KAF2160653.1"/>
    <property type="molecule type" value="Genomic_DNA"/>
</dbReference>
<feature type="region of interest" description="Disordered" evidence="3">
    <location>
        <begin position="52"/>
        <end position="146"/>
    </location>
</feature>
<dbReference type="InterPro" id="IPR036864">
    <property type="entry name" value="Zn2-C6_fun-type_DNA-bd_sf"/>
</dbReference>
<dbReference type="PRINTS" id="PR00755">
    <property type="entry name" value="AFLATOXINBRP"/>
</dbReference>
<feature type="compositionally biased region" description="Low complexity" evidence="3">
    <location>
        <begin position="130"/>
        <end position="144"/>
    </location>
</feature>
<dbReference type="SUPFAM" id="SSF57701">
    <property type="entry name" value="Zn2/Cys6 DNA-binding domain"/>
    <property type="match status" value="1"/>
</dbReference>
<dbReference type="InterPro" id="IPR007219">
    <property type="entry name" value="XnlR_reg_dom"/>
</dbReference>
<dbReference type="CDD" id="cd12148">
    <property type="entry name" value="fungal_TF_MHR"/>
    <property type="match status" value="1"/>
</dbReference>
<protein>
    <recommendedName>
        <fullName evidence="4">Zn(2)-C6 fungal-type domain-containing protein</fullName>
    </recommendedName>
</protein>
<evidence type="ECO:0000313" key="6">
    <source>
        <dbReference type="Proteomes" id="UP000799537"/>
    </source>
</evidence>
<dbReference type="AlphaFoldDB" id="A0A6A6C1A9"/>
<feature type="domain" description="Zn(2)-C6 fungal-type" evidence="4">
    <location>
        <begin position="19"/>
        <end position="49"/>
    </location>
</feature>
<dbReference type="PANTHER" id="PTHR47431:SF2">
    <property type="entry name" value="ZN(II)2CYS6 TRANSCRIPTION FACTOR (EUROFUNG)"/>
    <property type="match status" value="1"/>
</dbReference>
<dbReference type="OrthoDB" id="10067394at2759"/>
<dbReference type="PANTHER" id="PTHR47431">
    <property type="entry name" value="ZN(II)2CYS6 TRANSCRIPTION FACTOR (EUROFUNG)-RELATED"/>
    <property type="match status" value="1"/>
</dbReference>
<organism evidence="5 6">
    <name type="scientific">Zasmidium cellare ATCC 36951</name>
    <dbReference type="NCBI Taxonomy" id="1080233"/>
    <lineage>
        <taxon>Eukaryota</taxon>
        <taxon>Fungi</taxon>
        <taxon>Dikarya</taxon>
        <taxon>Ascomycota</taxon>
        <taxon>Pezizomycotina</taxon>
        <taxon>Dothideomycetes</taxon>
        <taxon>Dothideomycetidae</taxon>
        <taxon>Mycosphaerellales</taxon>
        <taxon>Mycosphaerellaceae</taxon>
        <taxon>Zasmidium</taxon>
    </lineage>
</organism>
<feature type="compositionally biased region" description="Polar residues" evidence="3">
    <location>
        <begin position="94"/>
        <end position="106"/>
    </location>
</feature>
<dbReference type="Gene3D" id="4.10.240.10">
    <property type="entry name" value="Zn(2)-C6 fungal-type DNA-binding domain"/>
    <property type="match status" value="1"/>
</dbReference>
<dbReference type="GeneID" id="54567538"/>
<dbReference type="CDD" id="cd00067">
    <property type="entry name" value="GAL4"/>
    <property type="match status" value="1"/>
</dbReference>
<dbReference type="PROSITE" id="PS50048">
    <property type="entry name" value="ZN2_CY6_FUNGAL_2"/>
    <property type="match status" value="1"/>
</dbReference>
<gene>
    <name evidence="5" type="ORF">M409DRAFT_59695</name>
</gene>
<evidence type="ECO:0000313" key="5">
    <source>
        <dbReference type="EMBL" id="KAF2160653.1"/>
    </source>
</evidence>
<reference evidence="5" key="1">
    <citation type="journal article" date="2020" name="Stud. Mycol.">
        <title>101 Dothideomycetes genomes: a test case for predicting lifestyles and emergence of pathogens.</title>
        <authorList>
            <person name="Haridas S."/>
            <person name="Albert R."/>
            <person name="Binder M."/>
            <person name="Bloem J."/>
            <person name="Labutti K."/>
            <person name="Salamov A."/>
            <person name="Andreopoulos B."/>
            <person name="Baker S."/>
            <person name="Barry K."/>
            <person name="Bills G."/>
            <person name="Bluhm B."/>
            <person name="Cannon C."/>
            <person name="Castanera R."/>
            <person name="Culley D."/>
            <person name="Daum C."/>
            <person name="Ezra D."/>
            <person name="Gonzalez J."/>
            <person name="Henrissat B."/>
            <person name="Kuo A."/>
            <person name="Liang C."/>
            <person name="Lipzen A."/>
            <person name="Lutzoni F."/>
            <person name="Magnuson J."/>
            <person name="Mondo S."/>
            <person name="Nolan M."/>
            <person name="Ohm R."/>
            <person name="Pangilinan J."/>
            <person name="Park H.-J."/>
            <person name="Ramirez L."/>
            <person name="Alfaro M."/>
            <person name="Sun H."/>
            <person name="Tritt A."/>
            <person name="Yoshinaga Y."/>
            <person name="Zwiers L.-H."/>
            <person name="Turgeon B."/>
            <person name="Goodwin S."/>
            <person name="Spatafora J."/>
            <person name="Crous P."/>
            <person name="Grigoriev I."/>
        </authorList>
    </citation>
    <scope>NUCLEOTIDE SEQUENCE</scope>
    <source>
        <strain evidence="5">ATCC 36951</strain>
    </source>
</reference>
<evidence type="ECO:0000256" key="2">
    <source>
        <dbReference type="ARBA" id="ARBA00023242"/>
    </source>
</evidence>
<dbReference type="SMART" id="SM00066">
    <property type="entry name" value="GAL4"/>
    <property type="match status" value="1"/>
</dbReference>